<evidence type="ECO:0000259" key="2">
    <source>
        <dbReference type="Pfam" id="PF00617"/>
    </source>
</evidence>
<evidence type="ECO:0000313" key="3">
    <source>
        <dbReference type="EMBL" id="KAJ2795949.1"/>
    </source>
</evidence>
<dbReference type="Gene3D" id="1.10.840.10">
    <property type="entry name" value="Ras guanine-nucleotide exchange factors catalytic domain"/>
    <property type="match status" value="1"/>
</dbReference>
<gene>
    <name evidence="3" type="ORF">H4R20_005703</name>
</gene>
<name>A0A9W8HPA9_9FUNG</name>
<dbReference type="AlphaFoldDB" id="A0A9W8HPA9"/>
<evidence type="ECO:0000313" key="4">
    <source>
        <dbReference type="Proteomes" id="UP001140094"/>
    </source>
</evidence>
<dbReference type="GO" id="GO:0007264">
    <property type="term" value="P:small GTPase-mediated signal transduction"/>
    <property type="evidence" value="ECO:0007669"/>
    <property type="project" value="InterPro"/>
</dbReference>
<feature type="compositionally biased region" description="Low complexity" evidence="1">
    <location>
        <begin position="550"/>
        <end position="559"/>
    </location>
</feature>
<sequence length="891" mass="93863">MRFGKSARAKAHQQHTDNSSLVSAELGITGKGYFTKWKYHSQYPLSNVEAIEAASSRFSVSHSPGVLGHLGRESQAGSGRLSLYSIGNSSVSSVMTRTSTVSKDYSGALSSGLVPGFQVFVSGKERVARMFVATTSDAKNNWLSRFAAAKASYARRLRQRENPSDGRRYNPAGGNDTARAATGAAGRDTGAEATQNEEKAKPAKDTRTRLYWGMQRHPELVVAEPSVAEGDATQANAGENQANGSEAQTSGSGAQSGSAVVVGGSISALVHEMVFRTTEKTSDAAIGGKHSGVETFAQQLVGTYPLIMSHSEFLAEFQRYAGLVIPEAEGYKELAAALGETIRGLAAQYSHVYSAEQIAVLRAIVEKSIAADAGDDDAAVASVTAAIDGMEPAAPATQTDEPSKVQGAGAQADLRSPGSNLDSYEIIGTLPAGLTAKASTDGGARTMRGRSKTHHGEPEASVAQIPGVPELVRVEITGLTPSLLLRVAPEELAHQLYLFHKSQLAAFDPKMARLYTPKQPGTQRRDGSAAPHATPSLLTVGTTGVEADGAARQQADDGACSGAEPDSATGDAAALDVQRQVMAFTPNEPHFLTRLIHHQLLVELPLNRPTRRSALLQHWVRIGESSRAIGDAVAWAAVAMAVTMAPVARLRETWHGVELRWRELVATQWIPLLVRHGIYEADVAAPEDSGPLVLRPLSQGSVAGAEHAHAAMPYTASAAALAYAYAAIPYYGPIRMRIARLGRRLQRQYSPALAAAGGSGDPGDRVLFAHIGHMHAAAHAAAAGIPSSLVTRARTGIMRSRASSLSLAATFQHDGDAAQAAGLAATDPAMLGHAPLQAYLRGLALNPLKIGDELALADVAEYDARLLQSLSLQCEPSVADQYQQHVPSSSN</sequence>
<dbReference type="EMBL" id="JANBUO010002039">
    <property type="protein sequence ID" value="KAJ2795949.1"/>
    <property type="molecule type" value="Genomic_DNA"/>
</dbReference>
<comment type="caution">
    <text evidence="3">The sequence shown here is derived from an EMBL/GenBank/DDBJ whole genome shotgun (WGS) entry which is preliminary data.</text>
</comment>
<dbReference type="GO" id="GO:0005085">
    <property type="term" value="F:guanyl-nucleotide exchange factor activity"/>
    <property type="evidence" value="ECO:0007669"/>
    <property type="project" value="InterPro"/>
</dbReference>
<dbReference type="OrthoDB" id="79452at2759"/>
<keyword evidence="4" id="KW-1185">Reference proteome</keyword>
<feature type="region of interest" description="Disordered" evidence="1">
    <location>
        <begin position="154"/>
        <end position="206"/>
    </location>
</feature>
<protein>
    <recommendedName>
        <fullName evidence="2">Ras-GEF domain-containing protein</fullName>
    </recommendedName>
</protein>
<feature type="non-terminal residue" evidence="3">
    <location>
        <position position="891"/>
    </location>
</feature>
<feature type="compositionally biased region" description="Basic and acidic residues" evidence="1">
    <location>
        <begin position="196"/>
        <end position="206"/>
    </location>
</feature>
<feature type="domain" description="Ras-GEF" evidence="2">
    <location>
        <begin position="603"/>
        <end position="660"/>
    </location>
</feature>
<feature type="region of interest" description="Disordered" evidence="1">
    <location>
        <begin position="437"/>
        <end position="461"/>
    </location>
</feature>
<dbReference type="InterPro" id="IPR023578">
    <property type="entry name" value="Ras_GEF_dom_sf"/>
</dbReference>
<feature type="region of interest" description="Disordered" evidence="1">
    <location>
        <begin position="236"/>
        <end position="256"/>
    </location>
</feature>
<accession>A0A9W8HPA9</accession>
<reference evidence="3" key="1">
    <citation type="submission" date="2022-07" db="EMBL/GenBank/DDBJ databases">
        <title>Phylogenomic reconstructions and comparative analyses of Kickxellomycotina fungi.</title>
        <authorList>
            <person name="Reynolds N.K."/>
            <person name="Stajich J.E."/>
            <person name="Barry K."/>
            <person name="Grigoriev I.V."/>
            <person name="Crous P."/>
            <person name="Smith M.E."/>
        </authorList>
    </citation>
    <scope>NUCLEOTIDE SEQUENCE</scope>
    <source>
        <strain evidence="3">NRRL 1565</strain>
    </source>
</reference>
<dbReference type="InterPro" id="IPR036964">
    <property type="entry name" value="RASGEF_cat_dom_sf"/>
</dbReference>
<proteinExistence type="predicted"/>
<dbReference type="Proteomes" id="UP001140094">
    <property type="component" value="Unassembled WGS sequence"/>
</dbReference>
<evidence type="ECO:0000256" key="1">
    <source>
        <dbReference type="SAM" id="MobiDB-lite"/>
    </source>
</evidence>
<feature type="region of interest" description="Disordered" evidence="1">
    <location>
        <begin position="393"/>
        <end position="417"/>
    </location>
</feature>
<feature type="compositionally biased region" description="Low complexity" evidence="1">
    <location>
        <begin position="172"/>
        <end position="194"/>
    </location>
</feature>
<organism evidence="3 4">
    <name type="scientific">Coemansia guatemalensis</name>
    <dbReference type="NCBI Taxonomy" id="2761395"/>
    <lineage>
        <taxon>Eukaryota</taxon>
        <taxon>Fungi</taxon>
        <taxon>Fungi incertae sedis</taxon>
        <taxon>Zoopagomycota</taxon>
        <taxon>Kickxellomycotina</taxon>
        <taxon>Kickxellomycetes</taxon>
        <taxon>Kickxellales</taxon>
        <taxon>Kickxellaceae</taxon>
        <taxon>Coemansia</taxon>
    </lineage>
</organism>
<dbReference type="Pfam" id="PF00617">
    <property type="entry name" value="RasGEF"/>
    <property type="match status" value="1"/>
</dbReference>
<feature type="region of interest" description="Disordered" evidence="1">
    <location>
        <begin position="550"/>
        <end position="569"/>
    </location>
</feature>
<feature type="region of interest" description="Disordered" evidence="1">
    <location>
        <begin position="515"/>
        <end position="536"/>
    </location>
</feature>
<dbReference type="InterPro" id="IPR001895">
    <property type="entry name" value="RASGEF_cat_dom"/>
</dbReference>
<dbReference type="SUPFAM" id="SSF48366">
    <property type="entry name" value="Ras GEF"/>
    <property type="match status" value="1"/>
</dbReference>
<feature type="compositionally biased region" description="Low complexity" evidence="1">
    <location>
        <begin position="244"/>
        <end position="256"/>
    </location>
</feature>
<feature type="compositionally biased region" description="Basic and acidic residues" evidence="1">
    <location>
        <begin position="159"/>
        <end position="168"/>
    </location>
</feature>